<dbReference type="PANTHER" id="PTHR46268:SF6">
    <property type="entry name" value="UNIVERSAL STRESS PROTEIN UP12"/>
    <property type="match status" value="1"/>
</dbReference>
<dbReference type="Pfam" id="PF00582">
    <property type="entry name" value="Usp"/>
    <property type="match status" value="2"/>
</dbReference>
<dbReference type="PANTHER" id="PTHR46268">
    <property type="entry name" value="STRESS RESPONSE PROTEIN NHAX"/>
    <property type="match status" value="1"/>
</dbReference>
<dbReference type="InterPro" id="IPR006016">
    <property type="entry name" value="UspA"/>
</dbReference>
<evidence type="ECO:0000313" key="4">
    <source>
        <dbReference type="Proteomes" id="UP000660265"/>
    </source>
</evidence>
<organism evidence="3 4">
    <name type="scientific">Streptomyces camponoticapitis</name>
    <dbReference type="NCBI Taxonomy" id="1616125"/>
    <lineage>
        <taxon>Bacteria</taxon>
        <taxon>Bacillati</taxon>
        <taxon>Actinomycetota</taxon>
        <taxon>Actinomycetes</taxon>
        <taxon>Kitasatosporales</taxon>
        <taxon>Streptomycetaceae</taxon>
        <taxon>Streptomyces</taxon>
    </lineage>
</organism>
<keyword evidence="4" id="KW-1185">Reference proteome</keyword>
<evidence type="ECO:0000256" key="1">
    <source>
        <dbReference type="ARBA" id="ARBA00008791"/>
    </source>
</evidence>
<comment type="similarity">
    <text evidence="1">Belongs to the universal stress protein A family.</text>
</comment>
<reference evidence="4" key="1">
    <citation type="journal article" date="2019" name="Int. J. Syst. Evol. Microbiol.">
        <title>The Global Catalogue of Microorganisms (GCM) 10K type strain sequencing project: providing services to taxonomists for standard genome sequencing and annotation.</title>
        <authorList>
            <consortium name="The Broad Institute Genomics Platform"/>
            <consortium name="The Broad Institute Genome Sequencing Center for Infectious Disease"/>
            <person name="Wu L."/>
            <person name="Ma J."/>
        </authorList>
    </citation>
    <scope>NUCLEOTIDE SEQUENCE [LARGE SCALE GENOMIC DNA]</scope>
    <source>
        <strain evidence="4">CGMCC 4.7275</strain>
    </source>
</reference>
<evidence type="ECO:0000313" key="3">
    <source>
        <dbReference type="EMBL" id="GGK23291.1"/>
    </source>
</evidence>
<dbReference type="Gene3D" id="3.40.50.620">
    <property type="entry name" value="HUPs"/>
    <property type="match status" value="2"/>
</dbReference>
<comment type="caution">
    <text evidence="3">The sequence shown here is derived from an EMBL/GenBank/DDBJ whole genome shotgun (WGS) entry which is preliminary data.</text>
</comment>
<evidence type="ECO:0000259" key="2">
    <source>
        <dbReference type="Pfam" id="PF00582"/>
    </source>
</evidence>
<feature type="domain" description="UspA" evidence="2">
    <location>
        <begin position="161"/>
        <end position="298"/>
    </location>
</feature>
<dbReference type="SUPFAM" id="SSF52402">
    <property type="entry name" value="Adenine nucleotide alpha hydrolases-like"/>
    <property type="match status" value="2"/>
</dbReference>
<sequence>MPRHVTVGLNNTPGSIDAAYWGAHEASLRKALLRLVCAWEWQPYSRASLTSNELAEQWSRRVPVETAAELRHRYPDLHITAERLTGPPTETLCRAAGESQLLAIGSGGLATRTGFLGGSVASATVSLTERPVVLVGSGRRTAERDGEGRGEHAPAEVAPGPVVVAVDLGRPSKEALRFAFEEASLRRAPLDMIHGWNHPAHFAHGTEADQVWREEEPARDEEALQATLTPWSERYPEVPVREHSAVGKPARDLADAGAGAALVVLSLEAHQHRRGFSRVGHMTHALLRHCPVPVAVVPRR</sequence>
<name>A0ABQ2EUP5_9ACTN</name>
<protein>
    <recommendedName>
        <fullName evidence="2">UspA domain-containing protein</fullName>
    </recommendedName>
</protein>
<proteinExistence type="inferred from homology"/>
<accession>A0ABQ2EUP5</accession>
<feature type="domain" description="UspA" evidence="2">
    <location>
        <begin position="1"/>
        <end position="135"/>
    </location>
</feature>
<dbReference type="EMBL" id="BMMV01000028">
    <property type="protein sequence ID" value="GGK23291.1"/>
    <property type="molecule type" value="Genomic_DNA"/>
</dbReference>
<dbReference type="InterPro" id="IPR014729">
    <property type="entry name" value="Rossmann-like_a/b/a_fold"/>
</dbReference>
<gene>
    <name evidence="3" type="ORF">GCM10011583_64010</name>
</gene>
<dbReference type="Proteomes" id="UP000660265">
    <property type="component" value="Unassembled WGS sequence"/>
</dbReference>